<dbReference type="InterPro" id="IPR021596">
    <property type="entry name" value="DUF3219"/>
</dbReference>
<reference evidence="1 2" key="1">
    <citation type="submission" date="2016-10" db="EMBL/GenBank/DDBJ databases">
        <authorList>
            <person name="de Groot N.N."/>
        </authorList>
    </citation>
    <scope>NUCLEOTIDE SEQUENCE [LARGE SCALE GENOMIC DNA]</scope>
    <source>
        <strain evidence="2">P4B,CCM 7963,CECT 7998,DSM 25260,IBRC-M 10614,KCTC 13821</strain>
    </source>
</reference>
<protein>
    <recommendedName>
        <fullName evidence="3">DUF3219 domain-containing protein</fullName>
    </recommendedName>
</protein>
<dbReference type="AlphaFoldDB" id="A0A1G8QK98"/>
<sequence length="90" mass="10528">MVKEVWLDDTRLKINGYDENNLNGVHQISVDFSEQYHDITTLLYRGTFNVAVPERDITFKGTIQQYSTSITNLYKKGQTADFHLRLIEMK</sequence>
<dbReference type="RefSeq" id="WP_091587850.1">
    <property type="nucleotide sequence ID" value="NZ_FNDU01000020.1"/>
</dbReference>
<accession>A0A1G8QK98</accession>
<organism evidence="1 2">
    <name type="scientific">Alteribacillus bidgolensis</name>
    <dbReference type="NCBI Taxonomy" id="930129"/>
    <lineage>
        <taxon>Bacteria</taxon>
        <taxon>Bacillati</taxon>
        <taxon>Bacillota</taxon>
        <taxon>Bacilli</taxon>
        <taxon>Bacillales</taxon>
        <taxon>Bacillaceae</taxon>
        <taxon>Alteribacillus</taxon>
    </lineage>
</organism>
<dbReference type="STRING" id="930129.SAMN05216352_12026"/>
<evidence type="ECO:0000313" key="1">
    <source>
        <dbReference type="EMBL" id="SDJ04815.1"/>
    </source>
</evidence>
<keyword evidence="2" id="KW-1185">Reference proteome</keyword>
<dbReference type="OrthoDB" id="2920197at2"/>
<dbReference type="SUPFAM" id="SSF159173">
    <property type="entry name" value="YkvR-like"/>
    <property type="match status" value="1"/>
</dbReference>
<evidence type="ECO:0008006" key="3">
    <source>
        <dbReference type="Google" id="ProtNLM"/>
    </source>
</evidence>
<dbReference type="InterPro" id="IPR023105">
    <property type="entry name" value="YkvR-like_sf"/>
</dbReference>
<dbReference type="EMBL" id="FNDU01000020">
    <property type="protein sequence ID" value="SDJ04815.1"/>
    <property type="molecule type" value="Genomic_DNA"/>
</dbReference>
<proteinExistence type="predicted"/>
<dbReference type="Pfam" id="PF11514">
    <property type="entry name" value="DUF3219"/>
    <property type="match status" value="1"/>
</dbReference>
<name>A0A1G8QK98_9BACI</name>
<evidence type="ECO:0000313" key="2">
    <source>
        <dbReference type="Proteomes" id="UP000199017"/>
    </source>
</evidence>
<dbReference type="Proteomes" id="UP000199017">
    <property type="component" value="Unassembled WGS sequence"/>
</dbReference>
<dbReference type="Gene3D" id="2.40.30.80">
    <property type="entry name" value="YkvR-like"/>
    <property type="match status" value="1"/>
</dbReference>
<gene>
    <name evidence="1" type="ORF">SAMN05216352_12026</name>
</gene>